<accession>A0ABT0YLF6</accession>
<dbReference type="Proteomes" id="UP001165541">
    <property type="component" value="Unassembled WGS sequence"/>
</dbReference>
<dbReference type="InterPro" id="IPR013424">
    <property type="entry name" value="Ice-binding_C"/>
</dbReference>
<feature type="chain" id="PRO_5046978830" evidence="1">
    <location>
        <begin position="25"/>
        <end position="187"/>
    </location>
</feature>
<comment type="caution">
    <text evidence="3">The sequence shown here is derived from an EMBL/GenBank/DDBJ whole genome shotgun (WGS) entry which is preliminary data.</text>
</comment>
<evidence type="ECO:0000313" key="3">
    <source>
        <dbReference type="EMBL" id="MCM5679568.1"/>
    </source>
</evidence>
<name>A0ABT0YLF6_9BURK</name>
<organism evidence="3 4">
    <name type="scientific">Caldimonas mangrovi</name>
    <dbReference type="NCBI Taxonomy" id="2944811"/>
    <lineage>
        <taxon>Bacteria</taxon>
        <taxon>Pseudomonadati</taxon>
        <taxon>Pseudomonadota</taxon>
        <taxon>Betaproteobacteria</taxon>
        <taxon>Burkholderiales</taxon>
        <taxon>Sphaerotilaceae</taxon>
        <taxon>Caldimonas</taxon>
    </lineage>
</organism>
<protein>
    <submittedName>
        <fullName evidence="3">PEP-CTERM sorting domain-containing protein</fullName>
    </submittedName>
</protein>
<keyword evidence="1" id="KW-0732">Signal</keyword>
<evidence type="ECO:0000256" key="1">
    <source>
        <dbReference type="SAM" id="SignalP"/>
    </source>
</evidence>
<dbReference type="RefSeq" id="WP_251777769.1">
    <property type="nucleotide sequence ID" value="NZ_JAMKFE010000004.1"/>
</dbReference>
<evidence type="ECO:0000313" key="4">
    <source>
        <dbReference type="Proteomes" id="UP001165541"/>
    </source>
</evidence>
<proteinExistence type="predicted"/>
<gene>
    <name evidence="3" type="ORF">M8A51_08485</name>
</gene>
<keyword evidence="4" id="KW-1185">Reference proteome</keyword>
<feature type="domain" description="Ice-binding protein C-terminal" evidence="2">
    <location>
        <begin position="150"/>
        <end position="173"/>
    </location>
</feature>
<dbReference type="EMBL" id="JAMKFE010000004">
    <property type="protein sequence ID" value="MCM5679568.1"/>
    <property type="molecule type" value="Genomic_DNA"/>
</dbReference>
<evidence type="ECO:0000259" key="2">
    <source>
        <dbReference type="Pfam" id="PF07589"/>
    </source>
</evidence>
<sequence>MNLSKAVVAIVSAVGLCASSYAQGLIGTIVKDTVSELRVVWVWDQETEMDLSLNSGLTFWDASLSAFPAVVPLAPRVQVTARHLGKPHDHDGTASSFSHLARVGDPLHMGGADHPVVGSSQSHGDTYILTIGPATTGPVTITLSGGHVEAIPEPETYALLLVGLGLLVVQLRRTRSMTSSRTGVRAA</sequence>
<dbReference type="Pfam" id="PF07589">
    <property type="entry name" value="PEP-CTERM"/>
    <property type="match status" value="1"/>
</dbReference>
<reference evidence="3" key="1">
    <citation type="submission" date="2022-05" db="EMBL/GenBank/DDBJ databases">
        <title>Schlegelella sp. nov., isolated from mangrove soil.</title>
        <authorList>
            <person name="Liu Y."/>
            <person name="Ge X."/>
            <person name="Liu W."/>
        </authorList>
    </citation>
    <scope>NUCLEOTIDE SEQUENCE</scope>
    <source>
        <strain evidence="3">S2-27</strain>
    </source>
</reference>
<feature type="signal peptide" evidence="1">
    <location>
        <begin position="1"/>
        <end position="24"/>
    </location>
</feature>
<dbReference type="NCBIfam" id="TIGR02595">
    <property type="entry name" value="PEP_CTERM"/>
    <property type="match status" value="1"/>
</dbReference>